<evidence type="ECO:0000256" key="2">
    <source>
        <dbReference type="ARBA" id="ARBA00023015"/>
    </source>
</evidence>
<dbReference type="SUPFAM" id="SSF88946">
    <property type="entry name" value="Sigma2 domain of RNA polymerase sigma factors"/>
    <property type="match status" value="1"/>
</dbReference>
<dbReference type="NCBIfam" id="TIGR02937">
    <property type="entry name" value="sigma70-ECF"/>
    <property type="match status" value="1"/>
</dbReference>
<dbReference type="InterPro" id="IPR014284">
    <property type="entry name" value="RNA_pol_sigma-70_dom"/>
</dbReference>
<evidence type="ECO:0000256" key="4">
    <source>
        <dbReference type="ARBA" id="ARBA00023125"/>
    </source>
</evidence>
<dbReference type="Proteomes" id="UP000249547">
    <property type="component" value="Unassembled WGS sequence"/>
</dbReference>
<dbReference type="GO" id="GO:0016987">
    <property type="term" value="F:sigma factor activity"/>
    <property type="evidence" value="ECO:0007669"/>
    <property type="project" value="UniProtKB-KW"/>
</dbReference>
<gene>
    <name evidence="8" type="ORF">LX64_01913</name>
</gene>
<dbReference type="InterPro" id="IPR013324">
    <property type="entry name" value="RNA_pol_sigma_r3/r4-like"/>
</dbReference>
<organism evidence="8 9">
    <name type="scientific">Chitinophaga skermanii</name>
    <dbReference type="NCBI Taxonomy" id="331697"/>
    <lineage>
        <taxon>Bacteria</taxon>
        <taxon>Pseudomonadati</taxon>
        <taxon>Bacteroidota</taxon>
        <taxon>Chitinophagia</taxon>
        <taxon>Chitinophagales</taxon>
        <taxon>Chitinophagaceae</taxon>
        <taxon>Chitinophaga</taxon>
    </lineage>
</organism>
<comment type="caution">
    <text evidence="8">The sequence shown here is derived from an EMBL/GenBank/DDBJ whole genome shotgun (WGS) entry which is preliminary data.</text>
</comment>
<dbReference type="EMBL" id="QLLL01000003">
    <property type="protein sequence ID" value="RAJ06786.1"/>
    <property type="molecule type" value="Genomic_DNA"/>
</dbReference>
<evidence type="ECO:0000313" key="8">
    <source>
        <dbReference type="EMBL" id="RAJ06786.1"/>
    </source>
</evidence>
<dbReference type="AlphaFoldDB" id="A0A327QQA3"/>
<evidence type="ECO:0000256" key="1">
    <source>
        <dbReference type="ARBA" id="ARBA00010641"/>
    </source>
</evidence>
<accession>A0A327QQA3</accession>
<keyword evidence="5" id="KW-0804">Transcription</keyword>
<dbReference type="Pfam" id="PF08281">
    <property type="entry name" value="Sigma70_r4_2"/>
    <property type="match status" value="1"/>
</dbReference>
<proteinExistence type="inferred from homology"/>
<dbReference type="Gene3D" id="1.10.10.10">
    <property type="entry name" value="Winged helix-like DNA-binding domain superfamily/Winged helix DNA-binding domain"/>
    <property type="match status" value="1"/>
</dbReference>
<dbReference type="InterPro" id="IPR013249">
    <property type="entry name" value="RNA_pol_sigma70_r4_t2"/>
</dbReference>
<dbReference type="InterPro" id="IPR036388">
    <property type="entry name" value="WH-like_DNA-bd_sf"/>
</dbReference>
<dbReference type="InterPro" id="IPR007627">
    <property type="entry name" value="RNA_pol_sigma70_r2"/>
</dbReference>
<keyword evidence="2" id="KW-0805">Transcription regulation</keyword>
<sequence>MSNELFLSQVMPVKQKLYRFAFRLLGNEEDAKDITQDALMKVWNQKERMGELNNLEAWCMRITRNLALDKLKSKKYRRSDDIDQAHEIPATREANPQQAAEQNDVMKKVHSVINNLPEKYRSLVQLRDIDGFSYQEIADILEITLDEVKVNLHRARKSVREQLQNMQVYGL</sequence>
<dbReference type="SUPFAM" id="SSF88659">
    <property type="entry name" value="Sigma3 and sigma4 domains of RNA polymerase sigma factors"/>
    <property type="match status" value="1"/>
</dbReference>
<evidence type="ECO:0000259" key="7">
    <source>
        <dbReference type="Pfam" id="PF08281"/>
    </source>
</evidence>
<keyword evidence="9" id="KW-1185">Reference proteome</keyword>
<protein>
    <submittedName>
        <fullName evidence="8">RNA polymerase sigma-70 factor (ECF subfamily)</fullName>
    </submittedName>
</protein>
<dbReference type="PANTHER" id="PTHR43133:SF8">
    <property type="entry name" value="RNA POLYMERASE SIGMA FACTOR HI_1459-RELATED"/>
    <property type="match status" value="1"/>
</dbReference>
<feature type="domain" description="RNA polymerase sigma-70 region 2" evidence="6">
    <location>
        <begin position="13"/>
        <end position="75"/>
    </location>
</feature>
<dbReference type="CDD" id="cd06171">
    <property type="entry name" value="Sigma70_r4"/>
    <property type="match status" value="1"/>
</dbReference>
<evidence type="ECO:0000256" key="5">
    <source>
        <dbReference type="ARBA" id="ARBA00023163"/>
    </source>
</evidence>
<dbReference type="InterPro" id="IPR013325">
    <property type="entry name" value="RNA_pol_sigma_r2"/>
</dbReference>
<evidence type="ECO:0000313" key="9">
    <source>
        <dbReference type="Proteomes" id="UP000249547"/>
    </source>
</evidence>
<feature type="domain" description="RNA polymerase sigma factor 70 region 4 type 2" evidence="7">
    <location>
        <begin position="108"/>
        <end position="158"/>
    </location>
</feature>
<evidence type="ECO:0000259" key="6">
    <source>
        <dbReference type="Pfam" id="PF04542"/>
    </source>
</evidence>
<keyword evidence="4" id="KW-0238">DNA-binding</keyword>
<dbReference type="GO" id="GO:0003677">
    <property type="term" value="F:DNA binding"/>
    <property type="evidence" value="ECO:0007669"/>
    <property type="project" value="UniProtKB-KW"/>
</dbReference>
<dbReference type="GO" id="GO:0006352">
    <property type="term" value="P:DNA-templated transcription initiation"/>
    <property type="evidence" value="ECO:0007669"/>
    <property type="project" value="InterPro"/>
</dbReference>
<evidence type="ECO:0000256" key="3">
    <source>
        <dbReference type="ARBA" id="ARBA00023082"/>
    </source>
</evidence>
<dbReference type="RefSeq" id="WP_111597373.1">
    <property type="nucleotide sequence ID" value="NZ_QLLL01000003.1"/>
</dbReference>
<keyword evidence="3" id="KW-0731">Sigma factor</keyword>
<dbReference type="PANTHER" id="PTHR43133">
    <property type="entry name" value="RNA POLYMERASE ECF-TYPE SIGMA FACTO"/>
    <property type="match status" value="1"/>
</dbReference>
<dbReference type="OrthoDB" id="795989at2"/>
<reference evidence="8 9" key="1">
    <citation type="submission" date="2018-06" db="EMBL/GenBank/DDBJ databases">
        <title>Genomic Encyclopedia of Archaeal and Bacterial Type Strains, Phase II (KMG-II): from individual species to whole genera.</title>
        <authorList>
            <person name="Goeker M."/>
        </authorList>
    </citation>
    <scope>NUCLEOTIDE SEQUENCE [LARGE SCALE GENOMIC DNA]</scope>
    <source>
        <strain evidence="8 9">DSM 23857</strain>
    </source>
</reference>
<dbReference type="Gene3D" id="1.10.1740.10">
    <property type="match status" value="1"/>
</dbReference>
<dbReference type="Pfam" id="PF04542">
    <property type="entry name" value="Sigma70_r2"/>
    <property type="match status" value="1"/>
</dbReference>
<comment type="similarity">
    <text evidence="1">Belongs to the sigma-70 factor family. ECF subfamily.</text>
</comment>
<name>A0A327QQA3_9BACT</name>
<dbReference type="InterPro" id="IPR039425">
    <property type="entry name" value="RNA_pol_sigma-70-like"/>
</dbReference>